<gene>
    <name evidence="1" type="ORF">LU297_09205</name>
</gene>
<dbReference type="EMBL" id="CP089977">
    <property type="protein sequence ID" value="UXZ04725.1"/>
    <property type="molecule type" value="Genomic_DNA"/>
</dbReference>
<name>A0ABY6F3R9_9GAMM</name>
<sequence>MNKQTSFNPYSQEMLPEGFKYPKSYLELSKDTSSINWDSPADTIYSSLYQAKLLAEFHLALMGGVGA</sequence>
<evidence type="ECO:0000313" key="1">
    <source>
        <dbReference type="EMBL" id="UXZ04725.1"/>
    </source>
</evidence>
<keyword evidence="2" id="KW-1185">Reference proteome</keyword>
<protein>
    <submittedName>
        <fullName evidence="1">Uncharacterized protein</fullName>
    </submittedName>
</protein>
<evidence type="ECO:0000313" key="2">
    <source>
        <dbReference type="Proteomes" id="UP001063782"/>
    </source>
</evidence>
<proteinExistence type="predicted"/>
<dbReference type="RefSeq" id="WP_263076217.1">
    <property type="nucleotide sequence ID" value="NZ_CP089977.1"/>
</dbReference>
<dbReference type="Proteomes" id="UP001063782">
    <property type="component" value="Chromosome"/>
</dbReference>
<accession>A0ABY6F3R9</accession>
<organism evidence="1 2">
    <name type="scientific">Moraxella nasicaprae</name>
    <dbReference type="NCBI Taxonomy" id="2904122"/>
    <lineage>
        <taxon>Bacteria</taxon>
        <taxon>Pseudomonadati</taxon>
        <taxon>Pseudomonadota</taxon>
        <taxon>Gammaproteobacteria</taxon>
        <taxon>Moraxellales</taxon>
        <taxon>Moraxellaceae</taxon>
        <taxon>Moraxella</taxon>
    </lineage>
</organism>
<reference evidence="1" key="1">
    <citation type="submission" date="2021-12" db="EMBL/GenBank/DDBJ databases">
        <title>taxonomy of Moraxella sp. ZY201224.</title>
        <authorList>
            <person name="Li F."/>
        </authorList>
    </citation>
    <scope>NUCLEOTIDE SEQUENCE</scope>
    <source>
        <strain evidence="1">ZY201224</strain>
    </source>
</reference>